<evidence type="ECO:0000313" key="1">
    <source>
        <dbReference type="EMBL" id="QCP35135.1"/>
    </source>
</evidence>
<dbReference type="InterPro" id="IPR041492">
    <property type="entry name" value="HAD_2"/>
</dbReference>
<gene>
    <name evidence="1" type="ORF">AR1Y2_1681</name>
</gene>
<accession>A0A4P8IE84</accession>
<dbReference type="InterPro" id="IPR023214">
    <property type="entry name" value="HAD_sf"/>
</dbReference>
<dbReference type="AlphaFoldDB" id="A0A4P8IE84"/>
<dbReference type="EC" id="3.1.3.18" evidence="1"/>
<dbReference type="GO" id="GO:0005829">
    <property type="term" value="C:cytosol"/>
    <property type="evidence" value="ECO:0007669"/>
    <property type="project" value="TreeGrafter"/>
</dbReference>
<dbReference type="GO" id="GO:0008967">
    <property type="term" value="F:phosphoglycolate phosphatase activity"/>
    <property type="evidence" value="ECO:0007669"/>
    <property type="project" value="UniProtKB-EC"/>
</dbReference>
<dbReference type="SFLD" id="SFLDS00003">
    <property type="entry name" value="Haloacid_Dehalogenase"/>
    <property type="match status" value="1"/>
</dbReference>
<dbReference type="PANTHER" id="PTHR43434:SF1">
    <property type="entry name" value="PHOSPHOGLYCOLATE PHOSPHATASE"/>
    <property type="match status" value="1"/>
</dbReference>
<dbReference type="InterPro" id="IPR006439">
    <property type="entry name" value="HAD-SF_hydro_IA"/>
</dbReference>
<dbReference type="InterPro" id="IPR023198">
    <property type="entry name" value="PGP-like_dom2"/>
</dbReference>
<dbReference type="Gene3D" id="3.40.50.1000">
    <property type="entry name" value="HAD superfamily/HAD-like"/>
    <property type="match status" value="1"/>
</dbReference>
<dbReference type="Pfam" id="PF13419">
    <property type="entry name" value="HAD_2"/>
    <property type="match status" value="1"/>
</dbReference>
<organism evidence="1 2">
    <name type="scientific">Anaerostipes rhamnosivorans</name>
    <dbReference type="NCBI Taxonomy" id="1229621"/>
    <lineage>
        <taxon>Bacteria</taxon>
        <taxon>Bacillati</taxon>
        <taxon>Bacillota</taxon>
        <taxon>Clostridia</taxon>
        <taxon>Lachnospirales</taxon>
        <taxon>Lachnospiraceae</taxon>
        <taxon>Anaerostipes</taxon>
    </lineage>
</organism>
<dbReference type="Gene3D" id="1.10.150.240">
    <property type="entry name" value="Putative phosphatase, domain 2"/>
    <property type="match status" value="1"/>
</dbReference>
<protein>
    <submittedName>
        <fullName evidence="1">Phosphoglycolate phosphatase</fullName>
        <ecNumber evidence="1">3.1.3.18</ecNumber>
    </submittedName>
</protein>
<proteinExistence type="predicted"/>
<reference evidence="1 2" key="1">
    <citation type="submission" date="2019-05" db="EMBL/GenBank/DDBJ databases">
        <title>Complete genome sequencing of Anaerostipes rhamnosivorans.</title>
        <authorList>
            <person name="Bui T.P.N."/>
            <person name="de Vos W.M."/>
        </authorList>
    </citation>
    <scope>NUCLEOTIDE SEQUENCE [LARGE SCALE GENOMIC DNA]</scope>
    <source>
        <strain evidence="1 2">1y2</strain>
    </source>
</reference>
<dbReference type="SFLD" id="SFLDG01129">
    <property type="entry name" value="C1.5:_HAD__Beta-PGM__Phosphata"/>
    <property type="match status" value="1"/>
</dbReference>
<dbReference type="InterPro" id="IPR036412">
    <property type="entry name" value="HAD-like_sf"/>
</dbReference>
<keyword evidence="2" id="KW-1185">Reference proteome</keyword>
<dbReference type="KEGG" id="arf:AR1Y2_1681"/>
<dbReference type="InterPro" id="IPR050155">
    <property type="entry name" value="HAD-like_hydrolase_sf"/>
</dbReference>
<sequence>MKYEMILWDFDGTLADTGKDVWNSLEYAAAKCGGQLPKEFKSDDSNLGKTVKDVFLQIYPAPKEEQYEWYEELVRVHYRTVCEYQHTYLYPGIRRLIRETREAGVRHYIVTMKAEEALERILEKKGWAELFDGWISPDSLPGEERTKGEMIAQVLKETGIQTSACVYIGDTWSDVKAADENGIDCIGVTYGDGDAKAVCSLKPRYCAENVTEIRRILKERV</sequence>
<dbReference type="Proteomes" id="UP000298653">
    <property type="component" value="Chromosome"/>
</dbReference>
<dbReference type="RefSeq" id="WP_137328555.1">
    <property type="nucleotide sequence ID" value="NZ_CP040058.1"/>
</dbReference>
<name>A0A4P8IE84_9FIRM</name>
<dbReference type="PANTHER" id="PTHR43434">
    <property type="entry name" value="PHOSPHOGLYCOLATE PHOSPHATASE"/>
    <property type="match status" value="1"/>
</dbReference>
<dbReference type="NCBIfam" id="TIGR01549">
    <property type="entry name" value="HAD-SF-IA-v1"/>
    <property type="match status" value="1"/>
</dbReference>
<dbReference type="OrthoDB" id="9792518at2"/>
<dbReference type="EMBL" id="CP040058">
    <property type="protein sequence ID" value="QCP35135.1"/>
    <property type="molecule type" value="Genomic_DNA"/>
</dbReference>
<evidence type="ECO:0000313" key="2">
    <source>
        <dbReference type="Proteomes" id="UP000298653"/>
    </source>
</evidence>
<dbReference type="GO" id="GO:0006281">
    <property type="term" value="P:DNA repair"/>
    <property type="evidence" value="ECO:0007669"/>
    <property type="project" value="TreeGrafter"/>
</dbReference>
<keyword evidence="1" id="KW-0378">Hydrolase</keyword>
<dbReference type="SUPFAM" id="SSF56784">
    <property type="entry name" value="HAD-like"/>
    <property type="match status" value="1"/>
</dbReference>